<dbReference type="EMBL" id="CM023484">
    <property type="protein sequence ID" value="KAH6933759.1"/>
    <property type="molecule type" value="Genomic_DNA"/>
</dbReference>
<dbReference type="Proteomes" id="UP000821845">
    <property type="component" value="Chromosome 4"/>
</dbReference>
<protein>
    <submittedName>
        <fullName evidence="1">Uncharacterized protein</fullName>
    </submittedName>
</protein>
<comment type="caution">
    <text evidence="1">The sequence shown here is derived from an EMBL/GenBank/DDBJ whole genome shotgun (WGS) entry which is preliminary data.</text>
</comment>
<sequence>MGVGARSSLFTTRRNWRVVEGFPTPPSPCGVKAVVGGFPRLYLMQAHACGEWSGPLFNGEKGGTAQMRVVCMTERRNRLLGDCGIAAIALAPALSLHISAPVLRWLGRRRCCSRRRSYELHRHANAFGTAIIFPIKARATQRHLLWDCAPPPGNQEEAMPTAISSKIISREPGNQRDVVQHVLSILARQRPKAAPHEFDASRLLLRDVRAR</sequence>
<accession>A0ACB7SM78</accession>
<evidence type="ECO:0000313" key="2">
    <source>
        <dbReference type="Proteomes" id="UP000821845"/>
    </source>
</evidence>
<reference evidence="1" key="1">
    <citation type="submission" date="2020-05" db="EMBL/GenBank/DDBJ databases">
        <title>Large-scale comparative analyses of tick genomes elucidate their genetic diversity and vector capacities.</title>
        <authorList>
            <person name="Jia N."/>
            <person name="Wang J."/>
            <person name="Shi W."/>
            <person name="Du L."/>
            <person name="Sun Y."/>
            <person name="Zhan W."/>
            <person name="Jiang J."/>
            <person name="Wang Q."/>
            <person name="Zhang B."/>
            <person name="Ji P."/>
            <person name="Sakyi L.B."/>
            <person name="Cui X."/>
            <person name="Yuan T."/>
            <person name="Jiang B."/>
            <person name="Yang W."/>
            <person name="Lam T.T.-Y."/>
            <person name="Chang Q."/>
            <person name="Ding S."/>
            <person name="Wang X."/>
            <person name="Zhu J."/>
            <person name="Ruan X."/>
            <person name="Zhao L."/>
            <person name="Wei J."/>
            <person name="Que T."/>
            <person name="Du C."/>
            <person name="Cheng J."/>
            <person name="Dai P."/>
            <person name="Han X."/>
            <person name="Huang E."/>
            <person name="Gao Y."/>
            <person name="Liu J."/>
            <person name="Shao H."/>
            <person name="Ye R."/>
            <person name="Li L."/>
            <person name="Wei W."/>
            <person name="Wang X."/>
            <person name="Wang C."/>
            <person name="Yang T."/>
            <person name="Huo Q."/>
            <person name="Li W."/>
            <person name="Guo W."/>
            <person name="Chen H."/>
            <person name="Zhou L."/>
            <person name="Ni X."/>
            <person name="Tian J."/>
            <person name="Zhou Y."/>
            <person name="Sheng Y."/>
            <person name="Liu T."/>
            <person name="Pan Y."/>
            <person name="Xia L."/>
            <person name="Li J."/>
            <person name="Zhao F."/>
            <person name="Cao W."/>
        </authorList>
    </citation>
    <scope>NUCLEOTIDE SEQUENCE</scope>
    <source>
        <strain evidence="1">Hyas-2018</strain>
    </source>
</reference>
<proteinExistence type="predicted"/>
<gene>
    <name evidence="1" type="ORF">HPB50_018070</name>
</gene>
<keyword evidence="2" id="KW-1185">Reference proteome</keyword>
<name>A0ACB7SM78_HYAAI</name>
<organism evidence="1 2">
    <name type="scientific">Hyalomma asiaticum</name>
    <name type="common">Tick</name>
    <dbReference type="NCBI Taxonomy" id="266040"/>
    <lineage>
        <taxon>Eukaryota</taxon>
        <taxon>Metazoa</taxon>
        <taxon>Ecdysozoa</taxon>
        <taxon>Arthropoda</taxon>
        <taxon>Chelicerata</taxon>
        <taxon>Arachnida</taxon>
        <taxon>Acari</taxon>
        <taxon>Parasitiformes</taxon>
        <taxon>Ixodida</taxon>
        <taxon>Ixodoidea</taxon>
        <taxon>Ixodidae</taxon>
        <taxon>Hyalomminae</taxon>
        <taxon>Hyalomma</taxon>
    </lineage>
</organism>
<evidence type="ECO:0000313" key="1">
    <source>
        <dbReference type="EMBL" id="KAH6933759.1"/>
    </source>
</evidence>